<feature type="domain" description="Reverse transcriptase" evidence="1">
    <location>
        <begin position="50"/>
        <end position="141"/>
    </location>
</feature>
<dbReference type="InterPro" id="IPR053134">
    <property type="entry name" value="RNA-dir_DNA_polymerase"/>
</dbReference>
<dbReference type="EMBL" id="BKCJ010001213">
    <property type="protein sequence ID" value="GEU39755.1"/>
    <property type="molecule type" value="Genomic_DNA"/>
</dbReference>
<dbReference type="Gene3D" id="3.10.10.10">
    <property type="entry name" value="HIV Type 1 Reverse Transcriptase, subunit A, domain 1"/>
    <property type="match status" value="1"/>
</dbReference>
<proteinExistence type="predicted"/>
<dbReference type="InterPro" id="IPR000477">
    <property type="entry name" value="RT_dom"/>
</dbReference>
<evidence type="ECO:0000259" key="2">
    <source>
        <dbReference type="Pfam" id="PF17921"/>
    </source>
</evidence>
<evidence type="ECO:0000313" key="3">
    <source>
        <dbReference type="EMBL" id="GEU39755.1"/>
    </source>
</evidence>
<dbReference type="PANTHER" id="PTHR24559:SF444">
    <property type="entry name" value="REVERSE TRANSCRIPTASE DOMAIN-CONTAINING PROTEIN"/>
    <property type="match status" value="1"/>
</dbReference>
<dbReference type="SUPFAM" id="SSF56672">
    <property type="entry name" value="DNA/RNA polymerases"/>
    <property type="match status" value="1"/>
</dbReference>
<organism evidence="3">
    <name type="scientific">Tanacetum cinerariifolium</name>
    <name type="common">Dalmatian daisy</name>
    <name type="synonym">Chrysanthemum cinerariifolium</name>
    <dbReference type="NCBI Taxonomy" id="118510"/>
    <lineage>
        <taxon>Eukaryota</taxon>
        <taxon>Viridiplantae</taxon>
        <taxon>Streptophyta</taxon>
        <taxon>Embryophyta</taxon>
        <taxon>Tracheophyta</taxon>
        <taxon>Spermatophyta</taxon>
        <taxon>Magnoliopsida</taxon>
        <taxon>eudicotyledons</taxon>
        <taxon>Gunneridae</taxon>
        <taxon>Pentapetalae</taxon>
        <taxon>asterids</taxon>
        <taxon>campanulids</taxon>
        <taxon>Asterales</taxon>
        <taxon>Asteraceae</taxon>
        <taxon>Asteroideae</taxon>
        <taxon>Anthemideae</taxon>
        <taxon>Anthemidinae</taxon>
        <taxon>Tanacetum</taxon>
    </lineage>
</organism>
<dbReference type="CDD" id="cd01647">
    <property type="entry name" value="RT_LTR"/>
    <property type="match status" value="1"/>
</dbReference>
<accession>A0A6L2JV64</accession>
<dbReference type="InterPro" id="IPR043128">
    <property type="entry name" value="Rev_trsase/Diguanyl_cyclase"/>
</dbReference>
<sequence>MKIVKASELKLEDVPNVRNFPSVFLEDLPGLPSFREDEFRIDLVPEAMPIAKSPYNYRELNKLTIKNRYPLLRIDDQFDQLQGSWYFSKIDLRSGYHQLRVREEDIPKTAFKTTYKHFEFMVMPFGLANAPTLFVDLMNRVPVYGNLKTLIMNEAYAIRFSRHPGVDKMYYDQRGLYWWPGMKKDIAMYVSSGHDSICFIVDRITKSAYFLAVCEEDRRVGKTVHQLDRSMAWRACINHIGSLQLFHINILAITMGSIRNATGFKDSLPSRTDGQSEHTIQTLEDKLGAWQ</sequence>
<reference evidence="3" key="1">
    <citation type="journal article" date="2019" name="Sci. Rep.">
        <title>Draft genome of Tanacetum cinerariifolium, the natural source of mosquito coil.</title>
        <authorList>
            <person name="Yamashiro T."/>
            <person name="Shiraishi A."/>
            <person name="Satake H."/>
            <person name="Nakayama K."/>
        </authorList>
    </citation>
    <scope>NUCLEOTIDE SEQUENCE</scope>
</reference>
<dbReference type="Pfam" id="PF17921">
    <property type="entry name" value="Integrase_H2C2"/>
    <property type="match status" value="1"/>
</dbReference>
<dbReference type="InterPro" id="IPR041588">
    <property type="entry name" value="Integrase_H2C2"/>
</dbReference>
<protein>
    <submittedName>
        <fullName evidence="3">Retrotransposon protein, putative, Ty3-gypsy subclass</fullName>
    </submittedName>
</protein>
<dbReference type="PANTHER" id="PTHR24559">
    <property type="entry name" value="TRANSPOSON TY3-I GAG-POL POLYPROTEIN"/>
    <property type="match status" value="1"/>
</dbReference>
<dbReference type="AlphaFoldDB" id="A0A6L2JV64"/>
<dbReference type="Pfam" id="PF00078">
    <property type="entry name" value="RVT_1"/>
    <property type="match status" value="1"/>
</dbReference>
<feature type="domain" description="Integrase zinc-binding" evidence="2">
    <location>
        <begin position="146"/>
        <end position="192"/>
    </location>
</feature>
<name>A0A6L2JV64_TANCI</name>
<dbReference type="Gene3D" id="3.30.70.270">
    <property type="match status" value="1"/>
</dbReference>
<gene>
    <name evidence="3" type="ORF">Tci_011733</name>
</gene>
<comment type="caution">
    <text evidence="3">The sequence shown here is derived from an EMBL/GenBank/DDBJ whole genome shotgun (WGS) entry which is preliminary data.</text>
</comment>
<evidence type="ECO:0000259" key="1">
    <source>
        <dbReference type="Pfam" id="PF00078"/>
    </source>
</evidence>
<dbReference type="InterPro" id="IPR043502">
    <property type="entry name" value="DNA/RNA_pol_sf"/>
</dbReference>